<proteinExistence type="predicted"/>
<dbReference type="Pfam" id="PF13920">
    <property type="entry name" value="zf-C3HC4_3"/>
    <property type="match status" value="1"/>
</dbReference>
<keyword evidence="2" id="KW-0472">Membrane</keyword>
<dbReference type="GO" id="GO:0016567">
    <property type="term" value="P:protein ubiquitination"/>
    <property type="evidence" value="ECO:0007669"/>
    <property type="project" value="TreeGrafter"/>
</dbReference>
<name>A0A9P4HKQ7_9PEZI</name>
<dbReference type="PANTHER" id="PTHR22696">
    <property type="entry name" value="E3 UBIQUITIN-PROTEIN LIGASE RNF26"/>
    <property type="match status" value="1"/>
</dbReference>
<dbReference type="OrthoDB" id="66726at2759"/>
<organism evidence="3 4">
    <name type="scientific">Saccharata proteae CBS 121410</name>
    <dbReference type="NCBI Taxonomy" id="1314787"/>
    <lineage>
        <taxon>Eukaryota</taxon>
        <taxon>Fungi</taxon>
        <taxon>Dikarya</taxon>
        <taxon>Ascomycota</taxon>
        <taxon>Pezizomycotina</taxon>
        <taxon>Dothideomycetes</taxon>
        <taxon>Dothideomycetes incertae sedis</taxon>
        <taxon>Botryosphaeriales</taxon>
        <taxon>Saccharataceae</taxon>
        <taxon>Saccharata</taxon>
    </lineage>
</organism>
<feature type="transmembrane region" description="Helical" evidence="2">
    <location>
        <begin position="296"/>
        <end position="322"/>
    </location>
</feature>
<evidence type="ECO:0000313" key="3">
    <source>
        <dbReference type="EMBL" id="KAF2083380.1"/>
    </source>
</evidence>
<feature type="compositionally biased region" description="Basic and acidic residues" evidence="1">
    <location>
        <begin position="451"/>
        <end position="460"/>
    </location>
</feature>
<feature type="region of interest" description="Disordered" evidence="1">
    <location>
        <begin position="620"/>
        <end position="690"/>
    </location>
</feature>
<gene>
    <name evidence="3" type="ORF">K490DRAFT_51839</name>
</gene>
<dbReference type="GO" id="GO:0061630">
    <property type="term" value="F:ubiquitin protein ligase activity"/>
    <property type="evidence" value="ECO:0007669"/>
    <property type="project" value="TreeGrafter"/>
</dbReference>
<comment type="caution">
    <text evidence="3">The sequence shown here is derived from an EMBL/GenBank/DDBJ whole genome shotgun (WGS) entry which is preliminary data.</text>
</comment>
<dbReference type="EMBL" id="ML978794">
    <property type="protein sequence ID" value="KAF2083380.1"/>
    <property type="molecule type" value="Genomic_DNA"/>
</dbReference>
<feature type="transmembrane region" description="Helical" evidence="2">
    <location>
        <begin position="258"/>
        <end position="276"/>
    </location>
</feature>
<accession>A0A9P4HKQ7</accession>
<dbReference type="GO" id="GO:0006511">
    <property type="term" value="P:ubiquitin-dependent protein catabolic process"/>
    <property type="evidence" value="ECO:0007669"/>
    <property type="project" value="TreeGrafter"/>
</dbReference>
<dbReference type="PANTHER" id="PTHR22696:SF1">
    <property type="entry name" value="E3 UBIQUITIN-PROTEIN LIGASE RNF26"/>
    <property type="match status" value="1"/>
</dbReference>
<feature type="compositionally biased region" description="Basic and acidic residues" evidence="1">
    <location>
        <begin position="680"/>
        <end position="690"/>
    </location>
</feature>
<dbReference type="InterPro" id="IPR013083">
    <property type="entry name" value="Znf_RING/FYVE/PHD"/>
</dbReference>
<feature type="compositionally biased region" description="Low complexity" evidence="1">
    <location>
        <begin position="638"/>
        <end position="657"/>
    </location>
</feature>
<reference evidence="3" key="1">
    <citation type="journal article" date="2020" name="Stud. Mycol.">
        <title>101 Dothideomycetes genomes: a test case for predicting lifestyles and emergence of pathogens.</title>
        <authorList>
            <person name="Haridas S."/>
            <person name="Albert R."/>
            <person name="Binder M."/>
            <person name="Bloem J."/>
            <person name="Labutti K."/>
            <person name="Salamov A."/>
            <person name="Andreopoulos B."/>
            <person name="Baker S."/>
            <person name="Barry K."/>
            <person name="Bills G."/>
            <person name="Bluhm B."/>
            <person name="Cannon C."/>
            <person name="Castanera R."/>
            <person name="Culley D."/>
            <person name="Daum C."/>
            <person name="Ezra D."/>
            <person name="Gonzalez J."/>
            <person name="Henrissat B."/>
            <person name="Kuo A."/>
            <person name="Liang C."/>
            <person name="Lipzen A."/>
            <person name="Lutzoni F."/>
            <person name="Magnuson J."/>
            <person name="Mondo S."/>
            <person name="Nolan M."/>
            <person name="Ohm R."/>
            <person name="Pangilinan J."/>
            <person name="Park H.-J."/>
            <person name="Ramirez L."/>
            <person name="Alfaro M."/>
            <person name="Sun H."/>
            <person name="Tritt A."/>
            <person name="Yoshinaga Y."/>
            <person name="Zwiers L.-H."/>
            <person name="Turgeon B."/>
            <person name="Goodwin S."/>
            <person name="Spatafora J."/>
            <person name="Crous P."/>
            <person name="Grigoriev I."/>
        </authorList>
    </citation>
    <scope>NUCLEOTIDE SEQUENCE</scope>
    <source>
        <strain evidence="3">CBS 121410</strain>
    </source>
</reference>
<feature type="transmembrane region" description="Helical" evidence="2">
    <location>
        <begin position="493"/>
        <end position="513"/>
    </location>
</feature>
<feature type="compositionally biased region" description="Gly residues" evidence="1">
    <location>
        <begin position="786"/>
        <end position="795"/>
    </location>
</feature>
<evidence type="ECO:0000313" key="4">
    <source>
        <dbReference type="Proteomes" id="UP000799776"/>
    </source>
</evidence>
<evidence type="ECO:0008006" key="5">
    <source>
        <dbReference type="Google" id="ProtNLM"/>
    </source>
</evidence>
<dbReference type="AlphaFoldDB" id="A0A9P4HKQ7"/>
<protein>
    <recommendedName>
        <fullName evidence="5">Ubiquitin-protein ligase-like protein</fullName>
    </recommendedName>
</protein>
<evidence type="ECO:0000256" key="1">
    <source>
        <dbReference type="SAM" id="MobiDB-lite"/>
    </source>
</evidence>
<keyword evidence="2" id="KW-1133">Transmembrane helix</keyword>
<dbReference type="Proteomes" id="UP000799776">
    <property type="component" value="Unassembled WGS sequence"/>
</dbReference>
<evidence type="ECO:0000256" key="2">
    <source>
        <dbReference type="SAM" id="Phobius"/>
    </source>
</evidence>
<sequence length="857" mass="95278">MRRISNVGGIFSYITSRWALATFTVAILLNRTQFYASSRIPLSFTWHVRLAIYLLPILALICQIQYLLQAVRCQTSPAWPSMRYNLETSPFSGDMGGEGGLLYRISSTLIYWEDDLASCSAVNMALPDNTDIMKLSGSLVRLWPAFVTFCASQFVETMSCALQGRQPMPEVGMTLFEHSLAYSETEAMIAKPWETNNPATITRADGTVLKLSRGMMLPIMNVPPEVLVMTLVSAFSHLSSNILAVVGLRNRYRLVNTAIWGIAYMATFIWTFMRVTGTLDAPSNDLMFFRIPTVCIVGFIPHVIIIIGLSACAFIYGLAILITASSLPPAQEEPLTLRERFVAAYNNLSANVHFSGSTPITISWQDDFYTALLKVGYTVLCAASEAVFLNEGTRIRVSELTWLEEERLQELYEGRKLVQKTINAIPSELRHDFVAEGVAAKDVHDDNLSARSGYAKERTTRGQSSLPDVSASGADNGVGLYQRRGRWMMTFEFTKGIFWLLAAMNARIVLLLMEKSGISSRPQWLMEIAGVGNHEKMAMAGDVSGPERAKELDFWMLSEKGKLMLPPDDNVDVEVEMRRRLEYNGRRQSSRDVPEDTLNSNLYQWWKNNGWWGEADMSGSYAPSAADEDDDDTTSVLSMSTNATTSSRSSSWSSLSSGQRTPTQDNPFPRQSHRNRHDRARQPLDDHTIDPTHLARLLDPRTDADQQEAQLLASHLRSPTIMTRSQYRASQARDRARLLTSSHHLASTTALHGSATLSPTVHEARALERFILERRSRPSPSTSHSGPGGSWDSGAAGMGEGGPQCVVCQCSPRTVLVWPCGCLSLCDDCRLGLATRNFDKCVCCRGDVRAFSRLFVP</sequence>
<dbReference type="Gene3D" id="3.30.40.10">
    <property type="entry name" value="Zinc/RING finger domain, C3HC4 (zinc finger)"/>
    <property type="match status" value="1"/>
</dbReference>
<feature type="transmembrane region" description="Helical" evidence="2">
    <location>
        <begin position="50"/>
        <end position="68"/>
    </location>
</feature>
<feature type="region of interest" description="Disordered" evidence="1">
    <location>
        <begin position="772"/>
        <end position="795"/>
    </location>
</feature>
<keyword evidence="2" id="KW-0812">Transmembrane</keyword>
<keyword evidence="4" id="KW-1185">Reference proteome</keyword>
<feature type="transmembrane region" description="Helical" evidence="2">
    <location>
        <begin position="6"/>
        <end position="29"/>
    </location>
</feature>
<feature type="region of interest" description="Disordered" evidence="1">
    <location>
        <begin position="451"/>
        <end position="470"/>
    </location>
</feature>